<evidence type="ECO:0000256" key="3">
    <source>
        <dbReference type="ARBA" id="ARBA00022801"/>
    </source>
</evidence>
<sequence>MSQTSTRAHNLNLSPPLRHARVHKKCLTADYPPFGSSRSCTLPLLEQIVAMIDNCKASLPSLSLQRLLASIHIDAFNSDFPAVGSEHNSYKRFVNSTTQINLLRHAAQTLSPAAILRSRIILHLKHHHALSSDNTALVILGNLIMLDESIRKKCAMLESVLWEGLDDKLEETVIMLSALMNKPPLTASWFDNKVAHVKLHDFRTLGVGCWLNDEVVNYFVDKWCMGSSTLGLNSFFAIRCLFNGVTGAPKSGILTLQDQKTVMRWCTKTASKQGLVDWDSVFIPINEAQSHWYSAWIDFRQKRIDIFDSLGERCLVNRKKPPLLRRNANLMLVLIWLTEVLGRIRGQEINFRKNMGKGWVFDPHFQVHFQPNSHDCGVHLLWHLRHLLEFRQIKLGDECQPRHLRFKDNMAGKRLRLAQEMLMDAGLA</sequence>
<gene>
    <name evidence="8" type="ORF">D9757_007131</name>
    <name evidence="7" type="ORF">D9757_007241</name>
    <name evidence="6" type="ORF">D9757_010186</name>
</gene>
<evidence type="ECO:0000259" key="5">
    <source>
        <dbReference type="PROSITE" id="PS50600"/>
    </source>
</evidence>
<feature type="domain" description="Ubiquitin-like protease family profile" evidence="5">
    <location>
        <begin position="195"/>
        <end position="387"/>
    </location>
</feature>
<dbReference type="PANTHER" id="PTHR12606:SF141">
    <property type="entry name" value="GH15225P-RELATED"/>
    <property type="match status" value="1"/>
</dbReference>
<dbReference type="EMBL" id="JAACJN010000062">
    <property type="protein sequence ID" value="KAF5380797.1"/>
    <property type="molecule type" value="Genomic_DNA"/>
</dbReference>
<protein>
    <recommendedName>
        <fullName evidence="5">Ubiquitin-like protease family profile domain-containing protein</fullName>
    </recommendedName>
</protein>
<keyword evidence="2" id="KW-0645">Protease</keyword>
<dbReference type="InterPro" id="IPR003653">
    <property type="entry name" value="Peptidase_C48_C"/>
</dbReference>
<evidence type="ECO:0000313" key="6">
    <source>
        <dbReference type="EMBL" id="KAF5374574.1"/>
    </source>
</evidence>
<dbReference type="Pfam" id="PF02902">
    <property type="entry name" value="Peptidase_C48"/>
    <property type="match status" value="1"/>
</dbReference>
<evidence type="ECO:0000313" key="7">
    <source>
        <dbReference type="EMBL" id="KAF5379856.1"/>
    </source>
</evidence>
<reference evidence="6 9" key="1">
    <citation type="journal article" date="2020" name="ISME J.">
        <title>Uncovering the hidden diversity of litter-decomposition mechanisms in mushroom-forming fungi.</title>
        <authorList>
            <person name="Floudas D."/>
            <person name="Bentzer J."/>
            <person name="Ahren D."/>
            <person name="Johansson T."/>
            <person name="Persson P."/>
            <person name="Tunlid A."/>
        </authorList>
    </citation>
    <scope>NUCLEOTIDE SEQUENCE [LARGE SCALE GENOMIC DNA]</scope>
    <source>
        <strain evidence="6 9">CBS 406.79</strain>
    </source>
</reference>
<dbReference type="PANTHER" id="PTHR12606">
    <property type="entry name" value="SENTRIN/SUMO-SPECIFIC PROTEASE"/>
    <property type="match status" value="1"/>
</dbReference>
<evidence type="ECO:0000256" key="4">
    <source>
        <dbReference type="ARBA" id="ARBA00022807"/>
    </source>
</evidence>
<dbReference type="InterPro" id="IPR038765">
    <property type="entry name" value="Papain-like_cys_pep_sf"/>
</dbReference>
<proteinExistence type="inferred from homology"/>
<name>A0A8H5LZ03_9AGAR</name>
<keyword evidence="3" id="KW-0378">Hydrolase</keyword>
<dbReference type="Gene3D" id="3.40.395.10">
    <property type="entry name" value="Adenoviral Proteinase, Chain A"/>
    <property type="match status" value="1"/>
</dbReference>
<dbReference type="SUPFAM" id="SSF54001">
    <property type="entry name" value="Cysteine proteinases"/>
    <property type="match status" value="1"/>
</dbReference>
<keyword evidence="9" id="KW-1185">Reference proteome</keyword>
<dbReference type="GO" id="GO:0005634">
    <property type="term" value="C:nucleus"/>
    <property type="evidence" value="ECO:0007669"/>
    <property type="project" value="TreeGrafter"/>
</dbReference>
<evidence type="ECO:0000313" key="9">
    <source>
        <dbReference type="Proteomes" id="UP000518752"/>
    </source>
</evidence>
<dbReference type="PROSITE" id="PS50600">
    <property type="entry name" value="ULP_PROTEASE"/>
    <property type="match status" value="1"/>
</dbReference>
<dbReference type="EMBL" id="JAACJN010000100">
    <property type="protein sequence ID" value="KAF5374574.1"/>
    <property type="molecule type" value="Genomic_DNA"/>
</dbReference>
<evidence type="ECO:0000313" key="8">
    <source>
        <dbReference type="EMBL" id="KAF5380797.1"/>
    </source>
</evidence>
<dbReference type="GO" id="GO:0006508">
    <property type="term" value="P:proteolysis"/>
    <property type="evidence" value="ECO:0007669"/>
    <property type="project" value="UniProtKB-KW"/>
</dbReference>
<organism evidence="6 9">
    <name type="scientific">Collybiopsis confluens</name>
    <dbReference type="NCBI Taxonomy" id="2823264"/>
    <lineage>
        <taxon>Eukaryota</taxon>
        <taxon>Fungi</taxon>
        <taxon>Dikarya</taxon>
        <taxon>Basidiomycota</taxon>
        <taxon>Agaricomycotina</taxon>
        <taxon>Agaricomycetes</taxon>
        <taxon>Agaricomycetidae</taxon>
        <taxon>Agaricales</taxon>
        <taxon>Marasmiineae</taxon>
        <taxon>Omphalotaceae</taxon>
        <taxon>Collybiopsis</taxon>
    </lineage>
</organism>
<dbReference type="AlphaFoldDB" id="A0A8H5LZ03"/>
<dbReference type="GO" id="GO:0016929">
    <property type="term" value="F:deSUMOylase activity"/>
    <property type="evidence" value="ECO:0007669"/>
    <property type="project" value="TreeGrafter"/>
</dbReference>
<dbReference type="GO" id="GO:0016926">
    <property type="term" value="P:protein desumoylation"/>
    <property type="evidence" value="ECO:0007669"/>
    <property type="project" value="TreeGrafter"/>
</dbReference>
<keyword evidence="4" id="KW-0788">Thiol protease</keyword>
<comment type="caution">
    <text evidence="6">The sequence shown here is derived from an EMBL/GenBank/DDBJ whole genome shotgun (WGS) entry which is preliminary data.</text>
</comment>
<evidence type="ECO:0000256" key="2">
    <source>
        <dbReference type="ARBA" id="ARBA00022670"/>
    </source>
</evidence>
<evidence type="ECO:0000256" key="1">
    <source>
        <dbReference type="ARBA" id="ARBA00005234"/>
    </source>
</evidence>
<dbReference type="OrthoDB" id="3052212at2759"/>
<dbReference type="Proteomes" id="UP000518752">
    <property type="component" value="Unassembled WGS sequence"/>
</dbReference>
<dbReference type="EMBL" id="JAACJN010000067">
    <property type="protein sequence ID" value="KAF5379856.1"/>
    <property type="molecule type" value="Genomic_DNA"/>
</dbReference>
<accession>A0A8H5LZ03</accession>
<comment type="similarity">
    <text evidence="1">Belongs to the peptidase C48 family.</text>
</comment>